<dbReference type="EMBL" id="LAZR01001458">
    <property type="protein sequence ID" value="KKN44297.1"/>
    <property type="molecule type" value="Genomic_DNA"/>
</dbReference>
<dbReference type="AlphaFoldDB" id="A0A0F9R4V5"/>
<sequence length="696" mass="78498">MKKRLLGLIIIAALAVYLFKTQPNTAAVEQTNVAAPNATEPNLVNKKQPVEGTPLRIVTDLKKDIRLCRDQSQQQHIKINNLNQSLVSFFVSELKKGTSVPTLLKYATLSGIYKRQYIAFLRDAIVAEQKQQLSITSSLDELANWQGIEAIKGFTNEKVKEMIQQLGDNKHSPPGLTLSVPLDENVQKETLYALLNNTDTFTTYSKTFIKLEGSEVISPATLFVLNANKFTPKEFEQAISSNQFTVNELATAIKNNIPNEYIFALMKQVPALDALPLYEENSVLYNMADIAVSQFNLPLVKALQQLGVTPTNRPGLFTGLDVAIVNLPRSGNLTPAPLDAKHTQMLDYLTEQGYKAHSGNANDDLNGKGVSFVSDFIYQQGAYINGQENPEQYAYFSPIGKIDNATLPQVSEPDDSEISQFLQEIQLKKEELNSYSSNCSQLPKKLFAAQKLIQDRDAYAKVREIEKEYGSNFEDVLQDIDPVLVNYWWNTLAGRTSSDRSDNVFREYLAKKEFKKALEYSQTTPLNQTETNVLFIRLLENPYDLVPIWNSRTLPVPPKDLVRLSWFPLKKWQELAQLGFDFSITDIRGRDVYIQAASSSVEVVQFLIDNKIPTVPSKLGVDILDLALEQSYTQGELSPMVPLALQLVEKFEPNHFSRVARLKTFYPEVYQQLVQLNHALKPAEGTELNHYIFNNH</sequence>
<reference evidence="1" key="1">
    <citation type="journal article" date="2015" name="Nature">
        <title>Complex archaea that bridge the gap between prokaryotes and eukaryotes.</title>
        <authorList>
            <person name="Spang A."/>
            <person name="Saw J.H."/>
            <person name="Jorgensen S.L."/>
            <person name="Zaremba-Niedzwiedzka K."/>
            <person name="Martijn J."/>
            <person name="Lind A.E."/>
            <person name="van Eijk R."/>
            <person name="Schleper C."/>
            <person name="Guy L."/>
            <person name="Ettema T.J."/>
        </authorList>
    </citation>
    <scope>NUCLEOTIDE SEQUENCE</scope>
</reference>
<accession>A0A0F9R4V5</accession>
<evidence type="ECO:0000313" key="1">
    <source>
        <dbReference type="EMBL" id="KKN44297.1"/>
    </source>
</evidence>
<proteinExistence type="predicted"/>
<gene>
    <name evidence="1" type="ORF">LCGC14_0694530</name>
</gene>
<organism evidence="1">
    <name type="scientific">marine sediment metagenome</name>
    <dbReference type="NCBI Taxonomy" id="412755"/>
    <lineage>
        <taxon>unclassified sequences</taxon>
        <taxon>metagenomes</taxon>
        <taxon>ecological metagenomes</taxon>
    </lineage>
</organism>
<evidence type="ECO:0008006" key="2">
    <source>
        <dbReference type="Google" id="ProtNLM"/>
    </source>
</evidence>
<comment type="caution">
    <text evidence="1">The sequence shown here is derived from an EMBL/GenBank/DDBJ whole genome shotgun (WGS) entry which is preliminary data.</text>
</comment>
<name>A0A0F9R4V5_9ZZZZ</name>
<protein>
    <recommendedName>
        <fullName evidence="2">Cupric reductase</fullName>
    </recommendedName>
</protein>